<sequence>DKIDTAVQMGAKGGVIYKDKDWEKQLRAMLPVDRNYLDAVLDGAGGNIVQKSAKLLKAGGVISIYGMTIAPKMEWLMSAVLANIDLRGSTLGSKREFRNMVAFVNKHKIVPVVSRIIKGLDNLEAIDGLFAEMEGGKQFGKLVIEISDEHTAARL</sequence>
<proteinExistence type="predicted"/>
<reference evidence="2 3" key="1">
    <citation type="submission" date="2019-06" db="EMBL/GenBank/DDBJ databases">
        <authorList>
            <person name="Broberg M."/>
        </authorList>
    </citation>
    <scope>NUCLEOTIDE SEQUENCE [LARGE SCALE GENOMIC DNA]</scope>
</reference>
<dbReference type="Gene3D" id="3.90.180.10">
    <property type="entry name" value="Medium-chain alcohol dehydrogenases, catalytic domain"/>
    <property type="match status" value="1"/>
</dbReference>
<dbReference type="PANTHER" id="PTHR45033:SF3">
    <property type="entry name" value="DEHYDROGENASE, PUTATIVE (AFU_ORTHOLOGUE AFUA_2G13270)-RELATED"/>
    <property type="match status" value="1"/>
</dbReference>
<dbReference type="PANTHER" id="PTHR45033">
    <property type="match status" value="1"/>
</dbReference>
<name>A0ABY6UQ90_BIOOC</name>
<dbReference type="EMBL" id="CABFNS010000863">
    <property type="protein sequence ID" value="VUC33528.1"/>
    <property type="molecule type" value="Genomic_DNA"/>
</dbReference>
<accession>A0ABY6UQ90</accession>
<comment type="caution">
    <text evidence="2">The sequence shown here is derived from an EMBL/GenBank/DDBJ whole genome shotgun (WGS) entry which is preliminary data.</text>
</comment>
<dbReference type="SUPFAM" id="SSF51735">
    <property type="entry name" value="NAD(P)-binding Rossmann-fold domains"/>
    <property type="match status" value="1"/>
</dbReference>
<dbReference type="InterPro" id="IPR036291">
    <property type="entry name" value="NAD(P)-bd_dom_sf"/>
</dbReference>
<protein>
    <recommendedName>
        <fullName evidence="1">Alcohol dehydrogenase-like C-terminal domain-containing protein</fullName>
    </recommendedName>
</protein>
<dbReference type="InterPro" id="IPR013149">
    <property type="entry name" value="ADH-like_C"/>
</dbReference>
<evidence type="ECO:0000313" key="3">
    <source>
        <dbReference type="Proteomes" id="UP000766486"/>
    </source>
</evidence>
<evidence type="ECO:0000259" key="1">
    <source>
        <dbReference type="Pfam" id="PF00107"/>
    </source>
</evidence>
<feature type="non-terminal residue" evidence="2">
    <location>
        <position position="1"/>
    </location>
</feature>
<dbReference type="Pfam" id="PF00107">
    <property type="entry name" value="ADH_zinc_N"/>
    <property type="match status" value="1"/>
</dbReference>
<dbReference type="InterPro" id="IPR052711">
    <property type="entry name" value="Zinc_ADH-like"/>
</dbReference>
<dbReference type="Gene3D" id="3.40.50.720">
    <property type="entry name" value="NAD(P)-binding Rossmann-like Domain"/>
    <property type="match status" value="1"/>
</dbReference>
<dbReference type="Proteomes" id="UP000766486">
    <property type="component" value="Unassembled WGS sequence"/>
</dbReference>
<gene>
    <name evidence="2" type="ORF">CLO192961_LOCUS352229</name>
</gene>
<evidence type="ECO:0000313" key="2">
    <source>
        <dbReference type="EMBL" id="VUC33528.1"/>
    </source>
</evidence>
<organism evidence="2 3">
    <name type="scientific">Bionectria ochroleuca</name>
    <name type="common">Gliocladium roseum</name>
    <dbReference type="NCBI Taxonomy" id="29856"/>
    <lineage>
        <taxon>Eukaryota</taxon>
        <taxon>Fungi</taxon>
        <taxon>Dikarya</taxon>
        <taxon>Ascomycota</taxon>
        <taxon>Pezizomycotina</taxon>
        <taxon>Sordariomycetes</taxon>
        <taxon>Hypocreomycetidae</taxon>
        <taxon>Hypocreales</taxon>
        <taxon>Bionectriaceae</taxon>
        <taxon>Clonostachys</taxon>
    </lineage>
</organism>
<keyword evidence="3" id="KW-1185">Reference proteome</keyword>
<feature type="domain" description="Alcohol dehydrogenase-like C-terminal" evidence="1">
    <location>
        <begin position="2"/>
        <end position="105"/>
    </location>
</feature>